<protein>
    <submittedName>
        <fullName evidence="2">Uncharacterized protein</fullName>
    </submittedName>
</protein>
<name>D2C1T4_DICZ5</name>
<evidence type="ECO:0000313" key="2">
    <source>
        <dbReference type="EMBL" id="ACZ77228.1"/>
    </source>
</evidence>
<gene>
    <name evidence="2" type="ordered locus">Dd586_2377</name>
</gene>
<evidence type="ECO:0000256" key="1">
    <source>
        <dbReference type="SAM" id="Phobius"/>
    </source>
</evidence>
<dbReference type="EMBL" id="CP001836">
    <property type="protein sequence ID" value="ACZ77228.1"/>
    <property type="molecule type" value="Genomic_DNA"/>
</dbReference>
<evidence type="ECO:0000313" key="3">
    <source>
        <dbReference type="Proteomes" id="UP000001446"/>
    </source>
</evidence>
<dbReference type="KEGG" id="ddc:Dd586_2377"/>
<keyword evidence="1" id="KW-0472">Membrane</keyword>
<reference evidence="2" key="1">
    <citation type="submission" date="2009-12" db="EMBL/GenBank/DDBJ databases">
        <title>Complete sequence of Dickeya dadantii Ech586.</title>
        <authorList>
            <consortium name="US DOE Joint Genome Institute"/>
            <person name="Lucas S."/>
            <person name="Copeland A."/>
            <person name="Lapidus A."/>
            <person name="Glavina del Rio T."/>
            <person name="Tice H."/>
            <person name="Bruce D."/>
            <person name="Goodwin L."/>
            <person name="Pitluck S."/>
            <person name="Munk A.C."/>
            <person name="Brettin T."/>
            <person name="Detter J.C."/>
            <person name="Han C."/>
            <person name="Tapia R."/>
            <person name="Larimer F."/>
            <person name="Land M."/>
            <person name="Hauser L."/>
            <person name="Kyrpides N."/>
            <person name="Mikhailova N."/>
            <person name="Balakrishnan V."/>
            <person name="Glasner J."/>
            <person name="Perna N.T."/>
        </authorList>
    </citation>
    <scope>NUCLEOTIDE SEQUENCE [LARGE SCALE GENOMIC DNA]</scope>
    <source>
        <strain evidence="2">Ech586</strain>
    </source>
</reference>
<keyword evidence="1" id="KW-0812">Transmembrane</keyword>
<accession>D2C1T4</accession>
<dbReference type="AlphaFoldDB" id="D2C1T4"/>
<organism evidence="2 3">
    <name type="scientific">Dickeya zeae (strain Ech586)</name>
    <name type="common">Dickeya dadantii (strain Ech586)</name>
    <dbReference type="NCBI Taxonomy" id="590409"/>
    <lineage>
        <taxon>Bacteria</taxon>
        <taxon>Pseudomonadati</taxon>
        <taxon>Pseudomonadota</taxon>
        <taxon>Gammaproteobacteria</taxon>
        <taxon>Enterobacterales</taxon>
        <taxon>Pectobacteriaceae</taxon>
        <taxon>Dickeya</taxon>
        <taxon>Dickeya parazeae</taxon>
    </lineage>
</organism>
<proteinExistence type="predicted"/>
<feature type="transmembrane region" description="Helical" evidence="1">
    <location>
        <begin position="20"/>
        <end position="42"/>
    </location>
</feature>
<sequence length="79" mass="9282">MALNVVTGQNVNKITFLIDFALYVTFYSQYLNPFLLVVHFWFKIFTIQERLAGELPAMRWQSYQKKDRKGVLTPTGVHK</sequence>
<dbReference type="Proteomes" id="UP000001446">
    <property type="component" value="Chromosome"/>
</dbReference>
<keyword evidence="3" id="KW-1185">Reference proteome</keyword>
<dbReference type="HOGENOM" id="CLU_2665231_0_0_6"/>
<keyword evidence="1" id="KW-1133">Transmembrane helix</keyword>